<proteinExistence type="predicted"/>
<dbReference type="Pfam" id="PF05598">
    <property type="entry name" value="DUF772"/>
    <property type="match status" value="1"/>
</dbReference>
<keyword evidence="4" id="KW-1185">Reference proteome</keyword>
<dbReference type="InterPro" id="IPR002559">
    <property type="entry name" value="Transposase_11"/>
</dbReference>
<dbReference type="PANTHER" id="PTHR33803:SF3">
    <property type="entry name" value="BLL1974 PROTEIN"/>
    <property type="match status" value="1"/>
</dbReference>
<dbReference type="InterPro" id="IPR047710">
    <property type="entry name" value="Transpos_IS5-like"/>
</dbReference>
<evidence type="ECO:0000313" key="3">
    <source>
        <dbReference type="EMBL" id="SMD12879.1"/>
    </source>
</evidence>
<dbReference type="AlphaFoldDB" id="A0A1W2ET53"/>
<gene>
    <name evidence="3" type="ORF">SAMN06297251_13322</name>
</gene>
<dbReference type="NCBIfam" id="NF033578">
    <property type="entry name" value="transpos_IS5_1"/>
    <property type="match status" value="1"/>
</dbReference>
<dbReference type="Proteomes" id="UP000192656">
    <property type="component" value="Unassembled WGS sequence"/>
</dbReference>
<protein>
    <submittedName>
        <fullName evidence="3">Transposase, IS5 family</fullName>
    </submittedName>
</protein>
<dbReference type="InterPro" id="IPR008490">
    <property type="entry name" value="Transposase_InsH_N"/>
</dbReference>
<feature type="domain" description="Transposase IS4-like" evidence="1">
    <location>
        <begin position="293"/>
        <end position="432"/>
    </location>
</feature>
<feature type="domain" description="Transposase InsH N-terminal" evidence="2">
    <location>
        <begin position="22"/>
        <end position="120"/>
    </location>
</feature>
<dbReference type="GO" id="GO:0004803">
    <property type="term" value="F:transposase activity"/>
    <property type="evidence" value="ECO:0007669"/>
    <property type="project" value="InterPro"/>
</dbReference>
<dbReference type="EMBL" id="FWXR01000033">
    <property type="protein sequence ID" value="SMD12879.1"/>
    <property type="molecule type" value="Genomic_DNA"/>
</dbReference>
<dbReference type="PANTHER" id="PTHR33803">
    <property type="entry name" value="IS1478 TRANSPOSASE"/>
    <property type="match status" value="1"/>
</dbReference>
<dbReference type="GO" id="GO:0003677">
    <property type="term" value="F:DNA binding"/>
    <property type="evidence" value="ECO:0007669"/>
    <property type="project" value="InterPro"/>
</dbReference>
<evidence type="ECO:0000259" key="1">
    <source>
        <dbReference type="Pfam" id="PF01609"/>
    </source>
</evidence>
<organism evidence="3 4">
    <name type="scientific">Fulvimarina manganoxydans</name>
    <dbReference type="NCBI Taxonomy" id="937218"/>
    <lineage>
        <taxon>Bacteria</taxon>
        <taxon>Pseudomonadati</taxon>
        <taxon>Pseudomonadota</taxon>
        <taxon>Alphaproteobacteria</taxon>
        <taxon>Hyphomicrobiales</taxon>
        <taxon>Aurantimonadaceae</taxon>
        <taxon>Fulvimarina</taxon>
    </lineage>
</organism>
<name>A0A1W2ET53_9HYPH</name>
<dbReference type="GO" id="GO:0006313">
    <property type="term" value="P:DNA transposition"/>
    <property type="evidence" value="ECO:0007669"/>
    <property type="project" value="InterPro"/>
</dbReference>
<reference evidence="3 4" key="1">
    <citation type="submission" date="2017-04" db="EMBL/GenBank/DDBJ databases">
        <authorList>
            <person name="Afonso C.L."/>
            <person name="Miller P.J."/>
            <person name="Scott M.A."/>
            <person name="Spackman E."/>
            <person name="Goraichik I."/>
            <person name="Dimitrov K.M."/>
            <person name="Suarez D.L."/>
            <person name="Swayne D.E."/>
        </authorList>
    </citation>
    <scope>NUCLEOTIDE SEQUENCE [LARGE SCALE GENOMIC DNA]</scope>
    <source>
        <strain evidence="3 4">CGMCC 1.10972</strain>
    </source>
</reference>
<dbReference type="RefSeq" id="WP_084412908.1">
    <property type="nucleotide sequence ID" value="NZ_FWXR01000033.1"/>
</dbReference>
<evidence type="ECO:0000313" key="4">
    <source>
        <dbReference type="Proteomes" id="UP000192656"/>
    </source>
</evidence>
<accession>A0A1W2ET53</accession>
<dbReference type="Pfam" id="PF01609">
    <property type="entry name" value="DDE_Tnp_1"/>
    <property type="match status" value="1"/>
</dbReference>
<sequence length="464" mass="52050">MHLGSMNRERRDSGQTDMFRARLDQIVDMNHALARLGRAIDWRFLEERFGAVYTDAPGHPPLPTRLMAGLAILKAMHDLSDEALCDRWLENPYYQLFCGEEFFCHKLPFDRSSMTRWRQRMGEERLNALLQESLATATRTGAAKPADFTRAVVDTTVQPKAIAHPTDAKLMQRSRERLVRLAKTLGIDLRQSYERVGKFALIRQQRYAHAKQFKRANKALRTLKTYLGRVIRDIVRKTKGDPELEAAVAHELMLARRVHAGNRNLIPLCGQPKDADLRVFSLHAPEVECIGKGKAHRPYEFGVKVSVATTLKRSKGGQFVTHVAALPGKPYDGHTLATVIPAIEAQVGATLTRIIADAGYKGHNAPQSHRFKVYTSGQKRGMTDTIRREMKRRAAVEPVIGHLKADHRMGRNYLAHSIGDAANAVLAAVGYNFRRILAWLKLFVAFIQAAVITMLAQGQLCPAA</sequence>
<dbReference type="STRING" id="937218.SAMN06297251_13322"/>
<evidence type="ECO:0000259" key="2">
    <source>
        <dbReference type="Pfam" id="PF05598"/>
    </source>
</evidence>